<dbReference type="AlphaFoldDB" id="A0A7X0JV25"/>
<dbReference type="RefSeq" id="WP_166847191.1">
    <property type="nucleotide sequence ID" value="NZ_JAAONY010000002.1"/>
</dbReference>
<evidence type="ECO:0000313" key="2">
    <source>
        <dbReference type="EMBL" id="MBB6521921.1"/>
    </source>
</evidence>
<keyword evidence="1" id="KW-0812">Transmembrane</keyword>
<feature type="transmembrane region" description="Helical" evidence="1">
    <location>
        <begin position="92"/>
        <end position="109"/>
    </location>
</feature>
<evidence type="ECO:0000313" key="3">
    <source>
        <dbReference type="Proteomes" id="UP000528457"/>
    </source>
</evidence>
<organism evidence="2 3">
    <name type="scientific">Pseudoteredinibacter isoporae</name>
    <dbReference type="NCBI Taxonomy" id="570281"/>
    <lineage>
        <taxon>Bacteria</taxon>
        <taxon>Pseudomonadati</taxon>
        <taxon>Pseudomonadota</taxon>
        <taxon>Gammaproteobacteria</taxon>
        <taxon>Cellvibrionales</taxon>
        <taxon>Cellvibrionaceae</taxon>
        <taxon>Pseudoteredinibacter</taxon>
    </lineage>
</organism>
<proteinExistence type="predicted"/>
<sequence length="176" mass="20174">MSESVGSYFQYNCAGDKPLFYQVKPITALLYSIATWGLYSYWWHYQNWHLIKNNAESTISPLARSAFHPLFAYSLYDQISETASSLNVRGAVFLRTLGILHVLSVGFWFEPIFDLFPIISLLVLLPSMFDLVLVQWKVVEINQALGLSICNKFETIDLIPLFLIASQMLAFYLVMI</sequence>
<protein>
    <recommendedName>
        <fullName evidence="4">DUF4234 domain-containing protein</fullName>
    </recommendedName>
</protein>
<name>A0A7X0JV25_9GAMM</name>
<comment type="caution">
    <text evidence="2">The sequence shown here is derived from an EMBL/GenBank/DDBJ whole genome shotgun (WGS) entry which is preliminary data.</text>
</comment>
<keyword evidence="3" id="KW-1185">Reference proteome</keyword>
<dbReference type="InParanoid" id="A0A7X0JV25"/>
<gene>
    <name evidence="2" type="ORF">HNR48_002206</name>
</gene>
<dbReference type="EMBL" id="JACHHT010000002">
    <property type="protein sequence ID" value="MBB6521921.1"/>
    <property type="molecule type" value="Genomic_DNA"/>
</dbReference>
<keyword evidence="1" id="KW-0472">Membrane</keyword>
<keyword evidence="1" id="KW-1133">Transmembrane helix</keyword>
<evidence type="ECO:0008006" key="4">
    <source>
        <dbReference type="Google" id="ProtNLM"/>
    </source>
</evidence>
<feature type="transmembrane region" description="Helical" evidence="1">
    <location>
        <begin position="26"/>
        <end position="43"/>
    </location>
</feature>
<evidence type="ECO:0000256" key="1">
    <source>
        <dbReference type="SAM" id="Phobius"/>
    </source>
</evidence>
<dbReference type="Proteomes" id="UP000528457">
    <property type="component" value="Unassembled WGS sequence"/>
</dbReference>
<reference evidence="2 3" key="1">
    <citation type="submission" date="2020-08" db="EMBL/GenBank/DDBJ databases">
        <title>Genomic Encyclopedia of Type Strains, Phase IV (KMG-IV): sequencing the most valuable type-strain genomes for metagenomic binning, comparative biology and taxonomic classification.</title>
        <authorList>
            <person name="Goeker M."/>
        </authorList>
    </citation>
    <scope>NUCLEOTIDE SEQUENCE [LARGE SCALE GENOMIC DNA]</scope>
    <source>
        <strain evidence="2 3">DSM 22368</strain>
    </source>
</reference>
<feature type="transmembrane region" description="Helical" evidence="1">
    <location>
        <begin position="155"/>
        <end position="175"/>
    </location>
</feature>
<accession>A0A7X0JV25</accession>